<sequence>MSIPKFALFEQGLPLGRATEAERLQHCLEQDGDCLIAGVPRSGRTALVRAVTQVLGGYCLEVDCLRATNNPRFLALYLDAIATAFTAPPERDQLREWAAEHRVGIQESATTFKFELGASSRERQLSHAILALPQLLAERFEQRVVVMFRNFSHLQTWDRKGHWETQLRSEIARQTQVCYALIATAAEPWAIASGLEIITLHPLSQATVEQWLNQQFADWGRSFSPDAIQAFWAATQGHPGETETLARRLWLLQPSPTIERSQVEVAIASLLEDLALTFESLLLLLPTSQVRLLESLAIDPTSSPQAGHYIQKHQLSRGGGLQGALNSLMQKGLIYGPESGYRLALPLFGQWLQRRVG</sequence>
<name>A0A0H3K399_SYNP6</name>
<dbReference type="Gene3D" id="3.40.50.300">
    <property type="entry name" value="P-loop containing nucleotide triphosphate hydrolases"/>
    <property type="match status" value="1"/>
</dbReference>
<dbReference type="KEGG" id="syc:syc1561_c"/>
<dbReference type="AlphaFoldDB" id="A0A0H3K399"/>
<evidence type="ECO:0000313" key="1">
    <source>
        <dbReference type="EMBL" id="BAD79751.1"/>
    </source>
</evidence>
<evidence type="ECO:0000313" key="2">
    <source>
        <dbReference type="Proteomes" id="UP000001175"/>
    </source>
</evidence>
<dbReference type="EMBL" id="AP008231">
    <property type="protein sequence ID" value="BAD79751.1"/>
    <property type="molecule type" value="Genomic_DNA"/>
</dbReference>
<gene>
    <name evidence="1" type="ordered locus">syc1561_c</name>
</gene>
<dbReference type="SUPFAM" id="SSF52540">
    <property type="entry name" value="P-loop containing nucleoside triphosphate hydrolases"/>
    <property type="match status" value="1"/>
</dbReference>
<proteinExistence type="predicted"/>
<organism evidence="1 2">
    <name type="scientific">Synechococcus sp. (strain ATCC 27144 / PCC 6301 / SAUG 1402/1)</name>
    <name type="common">Anacystis nidulans</name>
    <dbReference type="NCBI Taxonomy" id="269084"/>
    <lineage>
        <taxon>Bacteria</taxon>
        <taxon>Bacillati</taxon>
        <taxon>Cyanobacteriota</taxon>
        <taxon>Cyanophyceae</taxon>
        <taxon>Synechococcales</taxon>
        <taxon>Synechococcaceae</taxon>
        <taxon>Synechococcus</taxon>
    </lineage>
</organism>
<dbReference type="GeneID" id="72431443"/>
<evidence type="ECO:0008006" key="3">
    <source>
        <dbReference type="Google" id="ProtNLM"/>
    </source>
</evidence>
<dbReference type="Proteomes" id="UP000001175">
    <property type="component" value="Chromosome"/>
</dbReference>
<dbReference type="RefSeq" id="WP_011243871.1">
    <property type="nucleotide sequence ID" value="NC_006576.1"/>
</dbReference>
<reference evidence="1 2" key="1">
    <citation type="journal article" date="2007" name="Photosyn. Res.">
        <title>Complete nucleotide sequence of the freshwater unicellular cyanobacterium Synechococcus elongatus PCC 6301 chromosome: gene content and organization.</title>
        <authorList>
            <person name="Sugita C."/>
            <person name="Ogata K."/>
            <person name="Shikata M."/>
            <person name="Jikuya H."/>
            <person name="Takano J."/>
            <person name="Furumichi M."/>
            <person name="Kanehisa M."/>
            <person name="Omata T."/>
            <person name="Sugiura M."/>
            <person name="Sugita M."/>
        </authorList>
    </citation>
    <scope>NUCLEOTIDE SEQUENCE [LARGE SCALE GENOMIC DNA]</scope>
    <source>
        <strain evidence="2">ATCC 27144 / PCC 6301 / SAUG 1402/1</strain>
    </source>
</reference>
<protein>
    <recommendedName>
        <fullName evidence="3">ATP-binding protein</fullName>
    </recommendedName>
</protein>
<dbReference type="eggNOG" id="COG1474">
    <property type="taxonomic scope" value="Bacteria"/>
</dbReference>
<dbReference type="InterPro" id="IPR027417">
    <property type="entry name" value="P-loop_NTPase"/>
</dbReference>
<accession>A0A0H3K399</accession>